<name>A0A1G5QB84_9GAMM</name>
<sequence length="182" mass="20936">MRVKSKWHNKKREKSIEEIAGVVAFNGWRIAQDSVNKMYSDGFNFRSNEQLLDTIGEFLAFFIVITDHWVAERVSDDAERQRFTNALALKLVDTMNENRVEELGPADYREEFVGRLNARLADYSQYKVIDGEPSYPLLRLFGSYVESVMGADNKWVQEQVMEVETPAALKRLRTAFEGPFGG</sequence>
<dbReference type="Proteomes" id="UP000199648">
    <property type="component" value="Unassembled WGS sequence"/>
</dbReference>
<dbReference type="EMBL" id="FMWD01000005">
    <property type="protein sequence ID" value="SCZ59135.1"/>
    <property type="molecule type" value="Genomic_DNA"/>
</dbReference>
<dbReference type="RefSeq" id="WP_092995644.1">
    <property type="nucleotide sequence ID" value="NZ_FMWD01000005.1"/>
</dbReference>
<dbReference type="OrthoDB" id="9781578at2"/>
<reference evidence="1 2" key="1">
    <citation type="submission" date="2016-10" db="EMBL/GenBank/DDBJ databases">
        <authorList>
            <person name="de Groot N.N."/>
        </authorList>
    </citation>
    <scope>NUCLEOTIDE SEQUENCE [LARGE SCALE GENOMIC DNA]</scope>
    <source>
        <strain evidence="1 2">HLD2</strain>
    </source>
</reference>
<dbReference type="STRING" id="415747.SAMN03097708_01796"/>
<accession>A0A1G5QB84</accession>
<evidence type="ECO:0000313" key="1">
    <source>
        <dbReference type="EMBL" id="SCZ59135.1"/>
    </source>
</evidence>
<evidence type="ECO:0000313" key="2">
    <source>
        <dbReference type="Proteomes" id="UP000199648"/>
    </source>
</evidence>
<keyword evidence="2" id="KW-1185">Reference proteome</keyword>
<dbReference type="AlphaFoldDB" id="A0A1G5QB84"/>
<gene>
    <name evidence="1" type="ORF">SAMN03097708_01796</name>
</gene>
<protein>
    <submittedName>
        <fullName evidence="1">Uncharacterized protein</fullName>
    </submittedName>
</protein>
<proteinExistence type="predicted"/>
<organism evidence="1 2">
    <name type="scientific">Thiohalomonas denitrificans</name>
    <dbReference type="NCBI Taxonomy" id="415747"/>
    <lineage>
        <taxon>Bacteria</taxon>
        <taxon>Pseudomonadati</taxon>
        <taxon>Pseudomonadota</taxon>
        <taxon>Gammaproteobacteria</taxon>
        <taxon>Thiohalomonadales</taxon>
        <taxon>Thiohalomonadaceae</taxon>
        <taxon>Thiohalomonas</taxon>
    </lineage>
</organism>